<comment type="similarity">
    <text evidence="3">Belongs to the glycosyltransferase 23 family.</text>
</comment>
<accession>A0ABP0FT95</accession>
<dbReference type="Pfam" id="PF19745">
    <property type="entry name" value="FUT8_N_cat"/>
    <property type="match status" value="1"/>
</dbReference>
<feature type="region of interest" description="Important for donor substrate binding" evidence="3">
    <location>
        <begin position="319"/>
        <end position="320"/>
    </location>
</feature>
<dbReference type="InterPro" id="IPR027350">
    <property type="entry name" value="GT23_dom"/>
</dbReference>
<dbReference type="CDD" id="cd11300">
    <property type="entry name" value="Fut8_like"/>
    <property type="match status" value="1"/>
</dbReference>
<organism evidence="5 6">
    <name type="scientific">Clavelina lepadiformis</name>
    <name type="common">Light-bulb sea squirt</name>
    <name type="synonym">Ascidia lepadiformis</name>
    <dbReference type="NCBI Taxonomy" id="159417"/>
    <lineage>
        <taxon>Eukaryota</taxon>
        <taxon>Metazoa</taxon>
        <taxon>Chordata</taxon>
        <taxon>Tunicata</taxon>
        <taxon>Ascidiacea</taxon>
        <taxon>Aplousobranchia</taxon>
        <taxon>Clavelinidae</taxon>
        <taxon>Clavelina</taxon>
    </lineage>
</organism>
<comment type="caution">
    <text evidence="5">The sequence shown here is derived from an EMBL/GenBank/DDBJ whole genome shotgun (WGS) entry which is preliminary data.</text>
</comment>
<evidence type="ECO:0000256" key="2">
    <source>
        <dbReference type="ARBA" id="ARBA00022679"/>
    </source>
</evidence>
<sequence length="533" mass="62205">MEKKVLLLLLAFSFGLNAVILYNFMILKTRPTRIGCKSPYLTKIRDAGEEMRASSLKEINANQYNGQFTLRVRRNLIKNAYSEALQVKEFVRKYFRKDLDQTTKTSLEEDYYRNFLPFDDLVQKLTFLFDDIYRKSRNDLTILGDQVQRRIHKLQNPSDCKTAKRLICKFPSCGFGCQFHHLGNCLFFALGTNRVMQIDYKSVKYQGFEKIFLPPSETCSNEDLPMDAVELEEDLNQNYDNISVVTLNLKLNPPSAFKAHAIPHILQEKLKLLHDNPNLWWIGQIIGYLFRPRPWMVDKVQQITKNLNLTHPYVSIHVRRTDKLTKERKYEVEEYMEHVADWFDRRVKSANNYTRKVFVASDDIASVIPDARTKYPDFEFLYHGVDNIKLLKDMTQTVKSRQTEEELVSLVCNLMILSQSDHFVGTYSSNIGSLATQLMHSLGDATFKSRSIDYRLFYFRGLPLTYRAIEDFFGERGDLSFSTGEKIVLDPKKECPLYKGFGRNEAGHRVSFPMHKVEEIFTFVQYPALNDIF</sequence>
<reference evidence="5 6" key="1">
    <citation type="submission" date="2024-02" db="EMBL/GenBank/DDBJ databases">
        <authorList>
            <person name="Daric V."/>
            <person name="Darras S."/>
        </authorList>
    </citation>
    <scope>NUCLEOTIDE SEQUENCE [LARGE SCALE GENOMIC DNA]</scope>
</reference>
<dbReference type="EMBL" id="CAWYQH010000096">
    <property type="protein sequence ID" value="CAK8682865.1"/>
    <property type="molecule type" value="Genomic_DNA"/>
</dbReference>
<dbReference type="InterPro" id="IPR045573">
    <property type="entry name" value="Fut8_N_cat"/>
</dbReference>
<protein>
    <recommendedName>
        <fullName evidence="4">GT23 domain-containing protein</fullName>
    </recommendedName>
</protein>
<gene>
    <name evidence="5" type="ORF">CVLEPA_LOCUS13632</name>
</gene>
<evidence type="ECO:0000256" key="3">
    <source>
        <dbReference type="PROSITE-ProRule" id="PRU00992"/>
    </source>
</evidence>
<keyword evidence="1 3" id="KW-0328">Glycosyltransferase</keyword>
<keyword evidence="2 3" id="KW-0808">Transferase</keyword>
<dbReference type="PROSITE" id="PS51659">
    <property type="entry name" value="GT23"/>
    <property type="match status" value="1"/>
</dbReference>
<evidence type="ECO:0000256" key="1">
    <source>
        <dbReference type="ARBA" id="ARBA00022676"/>
    </source>
</evidence>
<dbReference type="PANTHER" id="PTHR13132:SF29">
    <property type="entry name" value="ALPHA-(1,6)-FUCOSYLTRANSFERASE"/>
    <property type="match status" value="1"/>
</dbReference>
<feature type="domain" description="GT23" evidence="4">
    <location>
        <begin position="161"/>
        <end position="452"/>
    </location>
</feature>
<dbReference type="Proteomes" id="UP001642483">
    <property type="component" value="Unassembled WGS sequence"/>
</dbReference>
<dbReference type="PANTHER" id="PTHR13132">
    <property type="entry name" value="ALPHA- 1,6 -FUCOSYLTRANSFERASE"/>
    <property type="match status" value="1"/>
</dbReference>
<evidence type="ECO:0000313" key="6">
    <source>
        <dbReference type="Proteomes" id="UP001642483"/>
    </source>
</evidence>
<dbReference type="Gene3D" id="3.40.50.11350">
    <property type="match status" value="1"/>
</dbReference>
<evidence type="ECO:0000259" key="4">
    <source>
        <dbReference type="PROSITE" id="PS51659"/>
    </source>
</evidence>
<name>A0ABP0FT95_CLALP</name>
<proteinExistence type="inferred from homology"/>
<keyword evidence="6" id="KW-1185">Reference proteome</keyword>
<evidence type="ECO:0000313" key="5">
    <source>
        <dbReference type="EMBL" id="CAK8682865.1"/>
    </source>
</evidence>